<evidence type="ECO:0000313" key="2">
    <source>
        <dbReference type="EMBL" id="MBL4934044.1"/>
    </source>
</evidence>
<keyword evidence="1" id="KW-0812">Transmembrane</keyword>
<dbReference type="AlphaFoldDB" id="A0A937FHW5"/>
<evidence type="ECO:0008006" key="4">
    <source>
        <dbReference type="Google" id="ProtNLM"/>
    </source>
</evidence>
<accession>A0A937FHW5</accession>
<keyword evidence="1" id="KW-1133">Transmembrane helix</keyword>
<evidence type="ECO:0000256" key="1">
    <source>
        <dbReference type="SAM" id="Phobius"/>
    </source>
</evidence>
<protein>
    <recommendedName>
        <fullName evidence="4">RDD family protein</fullName>
    </recommendedName>
</protein>
<evidence type="ECO:0000313" key="3">
    <source>
        <dbReference type="Proteomes" id="UP000623681"/>
    </source>
</evidence>
<reference evidence="2" key="1">
    <citation type="submission" date="2021-01" db="EMBL/GenBank/DDBJ databases">
        <title>Genome public.</title>
        <authorList>
            <person name="Liu C."/>
            <person name="Sun Q."/>
        </authorList>
    </citation>
    <scope>NUCLEOTIDE SEQUENCE</scope>
    <source>
        <strain evidence="2">YIM B02565</strain>
    </source>
</reference>
<gene>
    <name evidence="2" type="ORF">JK634_19835</name>
</gene>
<feature type="transmembrane region" description="Helical" evidence="1">
    <location>
        <begin position="96"/>
        <end position="118"/>
    </location>
</feature>
<name>A0A937FHW5_9CLOT</name>
<organism evidence="2 3">
    <name type="scientific">Clostridium paridis</name>
    <dbReference type="NCBI Taxonomy" id="2803863"/>
    <lineage>
        <taxon>Bacteria</taxon>
        <taxon>Bacillati</taxon>
        <taxon>Bacillota</taxon>
        <taxon>Clostridia</taxon>
        <taxon>Eubacteriales</taxon>
        <taxon>Clostridiaceae</taxon>
        <taxon>Clostridium</taxon>
    </lineage>
</organism>
<dbReference type="EMBL" id="JAESWA010000029">
    <property type="protein sequence ID" value="MBL4934044.1"/>
    <property type="molecule type" value="Genomic_DNA"/>
</dbReference>
<dbReference type="RefSeq" id="WP_202769505.1">
    <property type="nucleotide sequence ID" value="NZ_JAESWA010000029.1"/>
</dbReference>
<comment type="caution">
    <text evidence="2">The sequence shown here is derived from an EMBL/GenBank/DDBJ whole genome shotgun (WGS) entry which is preliminary data.</text>
</comment>
<keyword evidence="3" id="KW-1185">Reference proteome</keyword>
<feature type="transmembrane region" description="Helical" evidence="1">
    <location>
        <begin position="69"/>
        <end position="90"/>
    </location>
</feature>
<keyword evidence="1" id="KW-0472">Membrane</keyword>
<dbReference type="Proteomes" id="UP000623681">
    <property type="component" value="Unassembled WGS sequence"/>
</dbReference>
<sequence>MSINEEKVEEVIEDITKESKEESEVKSENNIEKATTNKEFLDIMNSDKQAEKKIGVFGRLIISIADQTIVAFAAFILFYLIKFILMPLGYEIMDTLGIYFFAYIASSVLYFTIVKSIYGKTIGEKALNQ</sequence>
<proteinExistence type="predicted"/>